<gene>
    <name evidence="6" type="ORF">PNOK_0488900</name>
</gene>
<evidence type="ECO:0000256" key="2">
    <source>
        <dbReference type="ARBA" id="ARBA00022478"/>
    </source>
</evidence>
<feature type="compositionally biased region" description="Gly residues" evidence="5">
    <location>
        <begin position="115"/>
        <end position="135"/>
    </location>
</feature>
<feature type="compositionally biased region" description="Low complexity" evidence="5">
    <location>
        <begin position="1"/>
        <end position="10"/>
    </location>
</feature>
<protein>
    <submittedName>
        <fullName evidence="6">Uncharacterized protein</fullName>
    </submittedName>
</protein>
<dbReference type="EMBL" id="NBII01000004">
    <property type="protein sequence ID" value="PAV19955.1"/>
    <property type="molecule type" value="Genomic_DNA"/>
</dbReference>
<accession>A0A286UKF7</accession>
<dbReference type="Pfam" id="PF05132">
    <property type="entry name" value="RNA_pol_Rpc4"/>
    <property type="match status" value="1"/>
</dbReference>
<feature type="compositionally biased region" description="Basic residues" evidence="5">
    <location>
        <begin position="234"/>
        <end position="246"/>
    </location>
</feature>
<evidence type="ECO:0000313" key="7">
    <source>
        <dbReference type="Proteomes" id="UP000217199"/>
    </source>
</evidence>
<comment type="caution">
    <text evidence="6">The sequence shown here is derived from an EMBL/GenBank/DDBJ whole genome shotgun (WGS) entry which is preliminary data.</text>
</comment>
<dbReference type="PANTHER" id="PTHR13408">
    <property type="entry name" value="DNA-DIRECTED RNA POLYMERASE III"/>
    <property type="match status" value="1"/>
</dbReference>
<keyword evidence="7" id="KW-1185">Reference proteome</keyword>
<evidence type="ECO:0000256" key="1">
    <source>
        <dbReference type="ARBA" id="ARBA00004123"/>
    </source>
</evidence>
<dbReference type="AlphaFoldDB" id="A0A286UKF7"/>
<dbReference type="InterPro" id="IPR007811">
    <property type="entry name" value="RPC4"/>
</dbReference>
<feature type="compositionally biased region" description="Acidic residues" evidence="5">
    <location>
        <begin position="200"/>
        <end position="213"/>
    </location>
</feature>
<evidence type="ECO:0000313" key="6">
    <source>
        <dbReference type="EMBL" id="PAV19955.1"/>
    </source>
</evidence>
<sequence>MSEPSGSGPPKTGPPLPSKAIGNLATTTRGGSAKMKFVPTLPVRRKKEEPKPDPKAEPSSSTDSGPNRGPGRGRGRGRGLGRGEGRGGGGAGSKASSRAPPQEMVASGPFALGPAMGGKSGGWSGSGGGLGGGGRSTPRSNFSPIVPMGGPGGRSSTSLGAGLTSSEAPSLFKREVRDGQEDGDEGEGGDGDVKMKTEDAYSDPEDGVEIIDIDDVRRMDWMAPESLAKERNGDKKRKKNKNKNKKVKGEVGDERDKGKVKVEPEEIDISTPEVPDQVDAANALDLSESEEEEELEDIINDFTLQEEEMVDTDLNVRQEKLYFFQFPEPFPTFYAPTPPPPPPPASTQTQIQIQSMDVDGDETTPGLGPDKANKKTVSFAPDVKASSSASVSGSGIGTGTVSPAEEGKKDEEAEAPLDGIIGQLEIHRSGAVRMRLENGILLDVTAATQPSFLQHAIYINIDNTNTNAENGNNNEKRMCVLGEVNRRFNVSPNVDALLEALERADLEEEVRAQAKKEEEARGALGTLGEGAVKREGERGVGGAGAGGARRSNAGAGAKGKGKEREGAGTGTGTGVKSRKKK</sequence>
<dbReference type="Proteomes" id="UP000217199">
    <property type="component" value="Unassembled WGS sequence"/>
</dbReference>
<dbReference type="GO" id="GO:0042797">
    <property type="term" value="P:tRNA transcription by RNA polymerase III"/>
    <property type="evidence" value="ECO:0007669"/>
    <property type="project" value="TreeGrafter"/>
</dbReference>
<feature type="compositionally biased region" description="Basic and acidic residues" evidence="5">
    <location>
        <begin position="512"/>
        <end position="521"/>
    </location>
</feature>
<feature type="compositionally biased region" description="Low complexity" evidence="5">
    <location>
        <begin position="154"/>
        <end position="166"/>
    </location>
</feature>
<organism evidence="6 7">
    <name type="scientific">Pyrrhoderma noxium</name>
    <dbReference type="NCBI Taxonomy" id="2282107"/>
    <lineage>
        <taxon>Eukaryota</taxon>
        <taxon>Fungi</taxon>
        <taxon>Dikarya</taxon>
        <taxon>Basidiomycota</taxon>
        <taxon>Agaricomycotina</taxon>
        <taxon>Agaricomycetes</taxon>
        <taxon>Hymenochaetales</taxon>
        <taxon>Hymenochaetaceae</taxon>
        <taxon>Pyrrhoderma</taxon>
    </lineage>
</organism>
<evidence type="ECO:0000256" key="3">
    <source>
        <dbReference type="ARBA" id="ARBA00023163"/>
    </source>
</evidence>
<dbReference type="GO" id="GO:0005666">
    <property type="term" value="C:RNA polymerase III complex"/>
    <property type="evidence" value="ECO:0007669"/>
    <property type="project" value="InterPro"/>
</dbReference>
<feature type="region of interest" description="Disordered" evidence="5">
    <location>
        <begin position="512"/>
        <end position="581"/>
    </location>
</feature>
<proteinExistence type="predicted"/>
<reference evidence="6 7" key="1">
    <citation type="journal article" date="2017" name="Mol. Ecol.">
        <title>Comparative and population genomic landscape of Phellinus noxius: A hypervariable fungus causing root rot in trees.</title>
        <authorList>
            <person name="Chung C.L."/>
            <person name="Lee T.J."/>
            <person name="Akiba M."/>
            <person name="Lee H.H."/>
            <person name="Kuo T.H."/>
            <person name="Liu D."/>
            <person name="Ke H.M."/>
            <person name="Yokoi T."/>
            <person name="Roa M.B."/>
            <person name="Lu M.J."/>
            <person name="Chang Y.Y."/>
            <person name="Ann P.J."/>
            <person name="Tsai J.N."/>
            <person name="Chen C.Y."/>
            <person name="Tzean S.S."/>
            <person name="Ota Y."/>
            <person name="Hattori T."/>
            <person name="Sahashi N."/>
            <person name="Liou R.F."/>
            <person name="Kikuchi T."/>
            <person name="Tsai I.J."/>
        </authorList>
    </citation>
    <scope>NUCLEOTIDE SEQUENCE [LARGE SCALE GENOMIC DNA]</scope>
    <source>
        <strain evidence="6 7">FFPRI411160</strain>
    </source>
</reference>
<dbReference type="OrthoDB" id="5836119at2759"/>
<name>A0A286UKF7_9AGAM</name>
<dbReference type="InParanoid" id="A0A286UKF7"/>
<comment type="subcellular location">
    <subcellularLocation>
        <location evidence="1">Nucleus</location>
    </subcellularLocation>
</comment>
<evidence type="ECO:0000256" key="5">
    <source>
        <dbReference type="SAM" id="MobiDB-lite"/>
    </source>
</evidence>
<feature type="compositionally biased region" description="Basic and acidic residues" evidence="5">
    <location>
        <begin position="247"/>
        <end position="264"/>
    </location>
</feature>
<feature type="compositionally biased region" description="Acidic residues" evidence="5">
    <location>
        <begin position="181"/>
        <end position="190"/>
    </location>
</feature>
<dbReference type="PANTHER" id="PTHR13408:SF0">
    <property type="entry name" value="DNA-DIRECTED RNA POLYMERASE III SUBUNIT RPC4"/>
    <property type="match status" value="1"/>
</dbReference>
<keyword evidence="4" id="KW-0539">Nucleus</keyword>
<feature type="compositionally biased region" description="Gly residues" evidence="5">
    <location>
        <begin position="80"/>
        <end position="92"/>
    </location>
</feature>
<feature type="compositionally biased region" description="Basic and acidic residues" evidence="5">
    <location>
        <begin position="46"/>
        <end position="56"/>
    </location>
</feature>
<dbReference type="GO" id="GO:0003677">
    <property type="term" value="F:DNA binding"/>
    <property type="evidence" value="ECO:0007669"/>
    <property type="project" value="InterPro"/>
</dbReference>
<keyword evidence="2" id="KW-0240">DNA-directed RNA polymerase</keyword>
<feature type="compositionally biased region" description="Low complexity" evidence="5">
    <location>
        <begin position="386"/>
        <end position="404"/>
    </location>
</feature>
<dbReference type="STRING" id="2282107.A0A286UKF7"/>
<keyword evidence="3" id="KW-0804">Transcription</keyword>
<feature type="region of interest" description="Disordered" evidence="5">
    <location>
        <begin position="1"/>
        <end position="279"/>
    </location>
</feature>
<evidence type="ECO:0000256" key="4">
    <source>
        <dbReference type="ARBA" id="ARBA00023242"/>
    </source>
</evidence>
<feature type="region of interest" description="Disordered" evidence="5">
    <location>
        <begin position="386"/>
        <end position="413"/>
    </location>
</feature>